<evidence type="ECO:0000313" key="2">
    <source>
        <dbReference type="Proteomes" id="UP001163324"/>
    </source>
</evidence>
<sequence length="580" mass="64390">METDKLRSGLGRRRACDFCCRKKIKCDAKKPTCSGCSVHGVDCVWTPNPTPKRSRAVTKIQSRSAPGNKRFESIEDRLARIEARLDQSRQRVEDSSGDNADHEPSARPSARLALEERGPRVNAGFSEHSEGGARPSIADMCPLPDEHVVEGLLQGPFKMFNDALPIFELEKLMETVRRWYRDPSGQDTATWAAINVAMALGLRHAPPPQSESSQDMALACISNAQSCIDGLVYRDRDLKGLQVLLGLVVLFLASPHPYPACVWIATAVKLAHRLRLHRRDACAGLDADAAPQRRRLFWVTYVLDRELCNHTLEPYLIRDDDFDVEEPATLLPDRAEVNLFHLRCRLARVHGKAYDAVHSVRASGLSARDQGAASFRVGRMLRKWYASVPAPCRLFGPGAAPGAYGARGDDGVLHHVVSLHLAYYRCLFSARGAYAGNARVVESLMKLGDDPRGEGARVPLPLDWADLEQSARECLQLLKLVKRGDPRLKWSAVCASQGAIVVLAAKNIAVYHRLDHETLTDDGVLVLSAVEELKRRLDESEDPVLRRVHAICHGLGERCADAVEMFYQDHPEMGPGAYWR</sequence>
<accession>A0ACC0V043</accession>
<reference evidence="1" key="1">
    <citation type="submission" date="2022-10" db="EMBL/GenBank/DDBJ databases">
        <title>Complete Genome of Trichothecium roseum strain YXFP-22015, a Plant Pathogen Isolated from Citrus.</title>
        <authorList>
            <person name="Wang Y."/>
            <person name="Zhu L."/>
        </authorList>
    </citation>
    <scope>NUCLEOTIDE SEQUENCE</scope>
    <source>
        <strain evidence="1">YXFP-22015</strain>
    </source>
</reference>
<keyword evidence="2" id="KW-1185">Reference proteome</keyword>
<gene>
    <name evidence="1" type="ORF">N3K66_006243</name>
</gene>
<dbReference type="EMBL" id="CM047944">
    <property type="protein sequence ID" value="KAI9899782.1"/>
    <property type="molecule type" value="Genomic_DNA"/>
</dbReference>
<evidence type="ECO:0000313" key="1">
    <source>
        <dbReference type="EMBL" id="KAI9899782.1"/>
    </source>
</evidence>
<dbReference type="Proteomes" id="UP001163324">
    <property type="component" value="Chromosome 5"/>
</dbReference>
<protein>
    <submittedName>
        <fullName evidence="1">Uncharacterized protein</fullName>
    </submittedName>
</protein>
<organism evidence="1 2">
    <name type="scientific">Trichothecium roseum</name>
    <dbReference type="NCBI Taxonomy" id="47278"/>
    <lineage>
        <taxon>Eukaryota</taxon>
        <taxon>Fungi</taxon>
        <taxon>Dikarya</taxon>
        <taxon>Ascomycota</taxon>
        <taxon>Pezizomycotina</taxon>
        <taxon>Sordariomycetes</taxon>
        <taxon>Hypocreomycetidae</taxon>
        <taxon>Hypocreales</taxon>
        <taxon>Hypocreales incertae sedis</taxon>
        <taxon>Trichothecium</taxon>
    </lineage>
</organism>
<comment type="caution">
    <text evidence="1">The sequence shown here is derived from an EMBL/GenBank/DDBJ whole genome shotgun (WGS) entry which is preliminary data.</text>
</comment>
<proteinExistence type="predicted"/>
<name>A0ACC0V043_9HYPO</name>